<dbReference type="Pfam" id="PF20058">
    <property type="entry name" value="DUF6457"/>
    <property type="match status" value="1"/>
</dbReference>
<protein>
    <recommendedName>
        <fullName evidence="1">DUF6457 domain-containing protein</fullName>
    </recommendedName>
</protein>
<name>A0ABP6ZDZ4_9ACTN</name>
<comment type="caution">
    <text evidence="2">The sequence shown here is derived from an EMBL/GenBank/DDBJ whole genome shotgun (WGS) entry which is preliminary data.</text>
</comment>
<reference evidence="3" key="1">
    <citation type="journal article" date="2019" name="Int. J. Syst. Evol. Microbiol.">
        <title>The Global Catalogue of Microorganisms (GCM) 10K type strain sequencing project: providing services to taxonomists for standard genome sequencing and annotation.</title>
        <authorList>
            <consortium name="The Broad Institute Genomics Platform"/>
            <consortium name="The Broad Institute Genome Sequencing Center for Infectious Disease"/>
            <person name="Wu L."/>
            <person name="Ma J."/>
        </authorList>
    </citation>
    <scope>NUCLEOTIDE SEQUENCE [LARGE SCALE GENOMIC DNA]</scope>
    <source>
        <strain evidence="3">JCM 16902</strain>
    </source>
</reference>
<gene>
    <name evidence="2" type="ORF">GCM10022223_23160</name>
</gene>
<dbReference type="Proteomes" id="UP001501074">
    <property type="component" value="Unassembled WGS sequence"/>
</dbReference>
<feature type="domain" description="DUF6457" evidence="1">
    <location>
        <begin position="2"/>
        <end position="78"/>
    </location>
</feature>
<dbReference type="EMBL" id="BAAAZO010000003">
    <property type="protein sequence ID" value="GAA3606638.1"/>
    <property type="molecule type" value="Genomic_DNA"/>
</dbReference>
<evidence type="ECO:0000313" key="3">
    <source>
        <dbReference type="Proteomes" id="UP001501074"/>
    </source>
</evidence>
<dbReference type="InterPro" id="IPR045598">
    <property type="entry name" value="DUF6457"/>
</dbReference>
<dbReference type="RefSeq" id="WP_231483294.1">
    <property type="nucleotide sequence ID" value="NZ_BAAAZO010000003.1"/>
</dbReference>
<accession>A0ABP6ZDZ4</accession>
<evidence type="ECO:0000313" key="2">
    <source>
        <dbReference type="EMBL" id="GAA3606638.1"/>
    </source>
</evidence>
<organism evidence="2 3">
    <name type="scientific">Kineosporia mesophila</name>
    <dbReference type="NCBI Taxonomy" id="566012"/>
    <lineage>
        <taxon>Bacteria</taxon>
        <taxon>Bacillati</taxon>
        <taxon>Actinomycetota</taxon>
        <taxon>Actinomycetes</taxon>
        <taxon>Kineosporiales</taxon>
        <taxon>Kineosporiaceae</taxon>
        <taxon>Kineosporia</taxon>
    </lineage>
</organism>
<sequence>MLEGWVDEVGEHLSIPTGDVQVAEILDLAKEAAHGIARPAAPLTTFLVGYAAGLKGGGRDEIATAVGEVLRLLATRPPESETEKA</sequence>
<proteinExistence type="predicted"/>
<evidence type="ECO:0000259" key="1">
    <source>
        <dbReference type="Pfam" id="PF20058"/>
    </source>
</evidence>
<keyword evidence="3" id="KW-1185">Reference proteome</keyword>